<dbReference type="PROSITE" id="PS50800">
    <property type="entry name" value="SAP"/>
    <property type="match status" value="1"/>
</dbReference>
<feature type="compositionally biased region" description="Low complexity" evidence="1">
    <location>
        <begin position="104"/>
        <end position="126"/>
    </location>
</feature>
<feature type="region of interest" description="Disordered" evidence="1">
    <location>
        <begin position="79"/>
        <end position="126"/>
    </location>
</feature>
<dbReference type="Gene3D" id="1.10.720.30">
    <property type="entry name" value="SAP domain"/>
    <property type="match status" value="1"/>
</dbReference>
<feature type="compositionally biased region" description="Low complexity" evidence="1">
    <location>
        <begin position="373"/>
        <end position="385"/>
    </location>
</feature>
<dbReference type="SMART" id="SM00513">
    <property type="entry name" value="SAP"/>
    <property type="match status" value="1"/>
</dbReference>
<dbReference type="InterPro" id="IPR003034">
    <property type="entry name" value="SAP_dom"/>
</dbReference>
<gene>
    <name evidence="3" type="ORF">KVV02_002954</name>
</gene>
<feature type="compositionally biased region" description="Polar residues" evidence="1">
    <location>
        <begin position="498"/>
        <end position="511"/>
    </location>
</feature>
<feature type="compositionally biased region" description="Polar residues" evidence="1">
    <location>
        <begin position="520"/>
        <end position="531"/>
    </location>
</feature>
<feature type="compositionally biased region" description="Basic and acidic residues" evidence="1">
    <location>
        <begin position="88"/>
        <end position="103"/>
    </location>
</feature>
<dbReference type="Pfam" id="PF02037">
    <property type="entry name" value="SAP"/>
    <property type="match status" value="1"/>
</dbReference>
<organism evidence="3 4">
    <name type="scientific">Mortierella alpina</name>
    <name type="common">Oleaginous fungus</name>
    <name type="synonym">Mortierella renispora</name>
    <dbReference type="NCBI Taxonomy" id="64518"/>
    <lineage>
        <taxon>Eukaryota</taxon>
        <taxon>Fungi</taxon>
        <taxon>Fungi incertae sedis</taxon>
        <taxon>Mucoromycota</taxon>
        <taxon>Mortierellomycotina</taxon>
        <taxon>Mortierellomycetes</taxon>
        <taxon>Mortierellales</taxon>
        <taxon>Mortierellaceae</taxon>
        <taxon>Mortierella</taxon>
    </lineage>
</organism>
<feature type="region of interest" description="Disordered" evidence="1">
    <location>
        <begin position="325"/>
        <end position="385"/>
    </location>
</feature>
<dbReference type="EMBL" id="JAIFTL010000092">
    <property type="protein sequence ID" value="KAG9323658.1"/>
    <property type="molecule type" value="Genomic_DNA"/>
</dbReference>
<comment type="caution">
    <text evidence="3">The sequence shown here is derived from an EMBL/GenBank/DDBJ whole genome shotgun (WGS) entry which is preliminary data.</text>
</comment>
<feature type="domain" description="SAP" evidence="2">
    <location>
        <begin position="422"/>
        <end position="456"/>
    </location>
</feature>
<dbReference type="Proteomes" id="UP000717515">
    <property type="component" value="Unassembled WGS sequence"/>
</dbReference>
<dbReference type="InterPro" id="IPR036361">
    <property type="entry name" value="SAP_dom_sf"/>
</dbReference>
<feature type="region of interest" description="Disordered" evidence="1">
    <location>
        <begin position="463"/>
        <end position="572"/>
    </location>
</feature>
<name>A0A9P8A3I5_MORAP</name>
<proteinExistence type="predicted"/>
<accession>A0A9P8A3I5</accession>
<feature type="compositionally biased region" description="Low complexity" evidence="1">
    <location>
        <begin position="616"/>
        <end position="626"/>
    </location>
</feature>
<dbReference type="AlphaFoldDB" id="A0A9P8A3I5"/>
<evidence type="ECO:0000313" key="3">
    <source>
        <dbReference type="EMBL" id="KAG9323658.1"/>
    </source>
</evidence>
<feature type="region of interest" description="Disordered" evidence="1">
    <location>
        <begin position="689"/>
        <end position="722"/>
    </location>
</feature>
<feature type="compositionally biased region" description="Polar residues" evidence="1">
    <location>
        <begin position="480"/>
        <end position="489"/>
    </location>
</feature>
<reference evidence="3" key="1">
    <citation type="submission" date="2021-07" db="EMBL/GenBank/DDBJ databases">
        <title>Draft genome of Mortierella alpina, strain LL118, isolated from an aspen leaf litter sample.</title>
        <authorList>
            <person name="Yang S."/>
            <person name="Vinatzer B.A."/>
        </authorList>
    </citation>
    <scope>NUCLEOTIDE SEQUENCE</scope>
    <source>
        <strain evidence="3">LL118</strain>
    </source>
</reference>
<evidence type="ECO:0000259" key="2">
    <source>
        <dbReference type="PROSITE" id="PS50800"/>
    </source>
</evidence>
<evidence type="ECO:0000313" key="4">
    <source>
        <dbReference type="Proteomes" id="UP000717515"/>
    </source>
</evidence>
<dbReference type="SUPFAM" id="SSF68906">
    <property type="entry name" value="SAP domain"/>
    <property type="match status" value="1"/>
</dbReference>
<feature type="compositionally biased region" description="Low complexity" evidence="1">
    <location>
        <begin position="463"/>
        <end position="474"/>
    </location>
</feature>
<feature type="region of interest" description="Disordered" evidence="1">
    <location>
        <begin position="394"/>
        <end position="413"/>
    </location>
</feature>
<evidence type="ECO:0000256" key="1">
    <source>
        <dbReference type="SAM" id="MobiDB-lite"/>
    </source>
</evidence>
<feature type="region of interest" description="Disordered" evidence="1">
    <location>
        <begin position="147"/>
        <end position="252"/>
    </location>
</feature>
<feature type="region of interest" description="Disordered" evidence="1">
    <location>
        <begin position="593"/>
        <end position="635"/>
    </location>
</feature>
<feature type="compositionally biased region" description="Polar residues" evidence="1">
    <location>
        <begin position="164"/>
        <end position="177"/>
    </location>
</feature>
<feature type="compositionally biased region" description="Low complexity" evidence="1">
    <location>
        <begin position="538"/>
        <end position="551"/>
    </location>
</feature>
<sequence>MSSSAPIDIERISNGSAQAMHVIPGHKEALSEINPASDWTSFLSSESLSNLHDTDMEQWMHDDVNEDYWGTGAKNHFSMPNPTSFMGRAERQQKRELPGEDHQQQLLSQTLQHPHQQQQQQQHGAYQLQQQQQLRLQLELASQTRLPQTPAPGMAFSLGAGSHQFPTGHSPTLSPLSPGNLGGDDYFTSQQASPGLAASPGGTSKIKSRPRPLTAGARYSQGGIKALFGQSLPKNNRSSLDSRSEAASHHAQLQQGFADISLKGSPGLQTSPVVKGKTLKARSAEIPIVSSQMMGAAAPARGHQGPSTPTGGITAAMTLAERRALSAATATHHHQQGSTSDPMASIPLSLSLETPPKRIVLPPNLTPGSENGPLSSPALLSTSASSPAPIQIGRIIPRNASSQARTEEQQRQLDDAMERVDFEDVTVAELKEMLRQRGKHGGGKKADLIKRLQTEIEVIRANRNAASRSSAASAPMPIGSPTNSLNRTLGNMHIESPPVNSTLASSPSSHRYSPYGPSATGLSVGQGQGSTHEQDLDNGAGSVVGSGNASSLPRNIALPSGRDTSAYPASSPRMTSLLGSSFIAADGRVHQTPVHPHNQRLKQPTTPGIASDRSPKSSSLKNSLSPEFQHGHQQSMETDTLYQALLVDPSLLPIQQEGFTVDASFLASLNSKPVEHQATFLLEAPLDPSFTGNSPSPTPSLSSVSTHGHARQPSPLSTHPSAHTDIVQAEDGMICTAAGPHSPTWAQGMLTN</sequence>
<protein>
    <recommendedName>
        <fullName evidence="2">SAP domain-containing protein</fullName>
    </recommendedName>
</protein>